<dbReference type="EMBL" id="JASCZI010151112">
    <property type="protein sequence ID" value="MED6169600.1"/>
    <property type="molecule type" value="Genomic_DNA"/>
</dbReference>
<feature type="region of interest" description="Disordered" evidence="1">
    <location>
        <begin position="1"/>
        <end position="25"/>
    </location>
</feature>
<protein>
    <submittedName>
        <fullName evidence="2">Uncharacterized protein</fullName>
    </submittedName>
</protein>
<name>A0ABU6VA54_9FABA</name>
<keyword evidence="3" id="KW-1185">Reference proteome</keyword>
<evidence type="ECO:0000313" key="3">
    <source>
        <dbReference type="Proteomes" id="UP001341840"/>
    </source>
</evidence>
<reference evidence="2 3" key="1">
    <citation type="journal article" date="2023" name="Plants (Basel)">
        <title>Bridging the Gap: Combining Genomics and Transcriptomics Approaches to Understand Stylosanthes scabra, an Orphan Legume from the Brazilian Caatinga.</title>
        <authorList>
            <person name="Ferreira-Neto J.R.C."/>
            <person name="da Silva M.D."/>
            <person name="Binneck E."/>
            <person name="de Melo N.F."/>
            <person name="da Silva R.H."/>
            <person name="de Melo A.L.T.M."/>
            <person name="Pandolfi V."/>
            <person name="Bustamante F.O."/>
            <person name="Brasileiro-Vidal A.C."/>
            <person name="Benko-Iseppon A.M."/>
        </authorList>
    </citation>
    <scope>NUCLEOTIDE SEQUENCE [LARGE SCALE GENOMIC DNA]</scope>
    <source>
        <tissue evidence="2">Leaves</tissue>
    </source>
</reference>
<comment type="caution">
    <text evidence="2">The sequence shown here is derived from an EMBL/GenBank/DDBJ whole genome shotgun (WGS) entry which is preliminary data.</text>
</comment>
<dbReference type="Proteomes" id="UP001341840">
    <property type="component" value="Unassembled WGS sequence"/>
</dbReference>
<evidence type="ECO:0000256" key="1">
    <source>
        <dbReference type="SAM" id="MobiDB-lite"/>
    </source>
</evidence>
<proteinExistence type="predicted"/>
<sequence length="99" mass="11135">MFEGKDKIRKGRRVTEGGVGNTPELGLRLRTEHYQGANNSLKDAKEEFDLRRAMNIPKAIPEVLLSTLFWSRSIGGATSGKLCDRLMQLRIGLFYLAPK</sequence>
<gene>
    <name evidence="2" type="ORF">PIB30_022669</name>
</gene>
<evidence type="ECO:0000313" key="2">
    <source>
        <dbReference type="EMBL" id="MED6169600.1"/>
    </source>
</evidence>
<accession>A0ABU6VA54</accession>
<organism evidence="2 3">
    <name type="scientific">Stylosanthes scabra</name>
    <dbReference type="NCBI Taxonomy" id="79078"/>
    <lineage>
        <taxon>Eukaryota</taxon>
        <taxon>Viridiplantae</taxon>
        <taxon>Streptophyta</taxon>
        <taxon>Embryophyta</taxon>
        <taxon>Tracheophyta</taxon>
        <taxon>Spermatophyta</taxon>
        <taxon>Magnoliopsida</taxon>
        <taxon>eudicotyledons</taxon>
        <taxon>Gunneridae</taxon>
        <taxon>Pentapetalae</taxon>
        <taxon>rosids</taxon>
        <taxon>fabids</taxon>
        <taxon>Fabales</taxon>
        <taxon>Fabaceae</taxon>
        <taxon>Papilionoideae</taxon>
        <taxon>50 kb inversion clade</taxon>
        <taxon>dalbergioids sensu lato</taxon>
        <taxon>Dalbergieae</taxon>
        <taxon>Pterocarpus clade</taxon>
        <taxon>Stylosanthes</taxon>
    </lineage>
</organism>